<proteinExistence type="predicted"/>
<evidence type="ECO:0000313" key="1">
    <source>
        <dbReference type="EMBL" id="CAE7443821.1"/>
    </source>
</evidence>
<protein>
    <submittedName>
        <fullName evidence="1">Uncharacterized protein</fullName>
    </submittedName>
</protein>
<sequence length="374" mass="42169">MSRQRHLGLIPNSDAFERPRVWSSRITTIEQLVFDSESTLLATVYEKQRKPLARPLSRQGVHQLLEAYLVHWLLGSDEEGIRMLLNSERLRRKTFPHWEELVAFAHGQVKALDWERARSSGSSGLNAGRYTFEDAHEIVGGITHSFASFWESECTEMKEQLIAMDSQHTGRVPLSKFYGTGLEADWRFAESEAYLRELGALDETGRAGKQVIIPNYIQAASNCIVATNHYMVCCVNDCNPLLTELDRSLRSPTAEPQRILAVVRNMTSGTSLEDEADARVDAKMAAQLETIAANHGGEVPIHGRLFLQWLHYVFPRQCPFPHKSGTTVHRAPLEFEGEYVASQETMKARSLRLYCCGLGLTRFITCAVMARSIT</sequence>
<accession>A0A812RIL4</accession>
<comment type="caution">
    <text evidence="1">The sequence shown here is derived from an EMBL/GenBank/DDBJ whole genome shotgun (WGS) entry which is preliminary data.</text>
</comment>
<dbReference type="OrthoDB" id="422416at2759"/>
<reference evidence="1" key="1">
    <citation type="submission" date="2021-02" db="EMBL/GenBank/DDBJ databases">
        <authorList>
            <person name="Dougan E. K."/>
            <person name="Rhodes N."/>
            <person name="Thang M."/>
            <person name="Chan C."/>
        </authorList>
    </citation>
    <scope>NUCLEOTIDE SEQUENCE</scope>
</reference>
<keyword evidence="2" id="KW-1185">Reference proteome</keyword>
<organism evidence="1 2">
    <name type="scientific">Symbiodinium necroappetens</name>
    <dbReference type="NCBI Taxonomy" id="1628268"/>
    <lineage>
        <taxon>Eukaryota</taxon>
        <taxon>Sar</taxon>
        <taxon>Alveolata</taxon>
        <taxon>Dinophyceae</taxon>
        <taxon>Suessiales</taxon>
        <taxon>Symbiodiniaceae</taxon>
        <taxon>Symbiodinium</taxon>
    </lineage>
</organism>
<name>A0A812RIL4_9DINO</name>
<evidence type="ECO:0000313" key="2">
    <source>
        <dbReference type="Proteomes" id="UP000601435"/>
    </source>
</evidence>
<dbReference type="EMBL" id="CAJNJA010019348">
    <property type="protein sequence ID" value="CAE7443821.1"/>
    <property type="molecule type" value="Genomic_DNA"/>
</dbReference>
<dbReference type="AlphaFoldDB" id="A0A812RIL4"/>
<dbReference type="Proteomes" id="UP000601435">
    <property type="component" value="Unassembled WGS sequence"/>
</dbReference>
<gene>
    <name evidence="1" type="ORF">SNEC2469_LOCUS12200</name>
</gene>